<evidence type="ECO:0000313" key="3">
    <source>
        <dbReference type="Proteomes" id="UP000031549"/>
    </source>
</evidence>
<proteinExistence type="predicted"/>
<dbReference type="Pfam" id="PF01850">
    <property type="entry name" value="PIN"/>
    <property type="match status" value="1"/>
</dbReference>
<protein>
    <submittedName>
        <fullName evidence="2">Type II toxin-antitoxin system VapC family toxin</fullName>
    </submittedName>
</protein>
<dbReference type="InterPro" id="IPR002716">
    <property type="entry name" value="PIN_dom"/>
</dbReference>
<reference evidence="2 3" key="1">
    <citation type="journal article" date="2015" name="Genome Announc.">
        <title>Draft Genome Sequence of Cyanobacterium Hassallia byssoidea Strain VB512170, Isolated from Monuments in India.</title>
        <authorList>
            <person name="Singh D."/>
            <person name="Chandrababunaidu M.M."/>
            <person name="Panda A."/>
            <person name="Sen D."/>
            <person name="Bhattacharyya S."/>
            <person name="Adhikary S.P."/>
            <person name="Tripathy S."/>
        </authorList>
    </citation>
    <scope>NUCLEOTIDE SEQUENCE [LARGE SCALE GENOMIC DNA]</scope>
    <source>
        <strain evidence="2 3">VB512170</strain>
    </source>
</reference>
<dbReference type="AlphaFoldDB" id="A0A846H4P5"/>
<gene>
    <name evidence="2" type="ORF">PI95_005040</name>
</gene>
<dbReference type="SMART" id="SM00670">
    <property type="entry name" value="PINc"/>
    <property type="match status" value="1"/>
</dbReference>
<dbReference type="RefSeq" id="WP_039743800.1">
    <property type="nucleotide sequence ID" value="NZ_JTCM02000006.1"/>
</dbReference>
<dbReference type="PANTHER" id="PTHR36173">
    <property type="entry name" value="RIBONUCLEASE VAPC16-RELATED"/>
    <property type="match status" value="1"/>
</dbReference>
<dbReference type="SUPFAM" id="SSF88723">
    <property type="entry name" value="PIN domain-like"/>
    <property type="match status" value="1"/>
</dbReference>
<dbReference type="EMBL" id="JTCM02000006">
    <property type="protein sequence ID" value="NEU71958.1"/>
    <property type="molecule type" value="Genomic_DNA"/>
</dbReference>
<dbReference type="CDD" id="cd09872">
    <property type="entry name" value="PIN_Sll0205-like"/>
    <property type="match status" value="1"/>
</dbReference>
<evidence type="ECO:0000259" key="1">
    <source>
        <dbReference type="SMART" id="SM00670"/>
    </source>
</evidence>
<sequence length="133" mass="14649">MLRAVVDTHAIIWYIFGDRRLSITAQNAIAEIASDGNQVAFSSITLAEIVYLSEKGRISPLTLERLLAAVDTTDAVLVEVPFNRDIANALRLVTRTEVPDLPDRIIAATALHLKVPLISRDSKIQLSSVNTIW</sequence>
<name>A0A846H4P5_9CYAN</name>
<keyword evidence="3" id="KW-1185">Reference proteome</keyword>
<dbReference type="PANTHER" id="PTHR36173:SF1">
    <property type="entry name" value="RIBONUCLEASE VAPC22"/>
    <property type="match status" value="1"/>
</dbReference>
<feature type="domain" description="PIN" evidence="1">
    <location>
        <begin position="2"/>
        <end position="126"/>
    </location>
</feature>
<accession>A0A846H4P5</accession>
<organism evidence="2 3">
    <name type="scientific">Hassallia byssoidea VB512170</name>
    <dbReference type="NCBI Taxonomy" id="1304833"/>
    <lineage>
        <taxon>Bacteria</taxon>
        <taxon>Bacillati</taxon>
        <taxon>Cyanobacteriota</taxon>
        <taxon>Cyanophyceae</taxon>
        <taxon>Nostocales</taxon>
        <taxon>Tolypothrichaceae</taxon>
        <taxon>Hassallia</taxon>
    </lineage>
</organism>
<dbReference type="Proteomes" id="UP000031549">
    <property type="component" value="Unassembled WGS sequence"/>
</dbReference>
<dbReference type="Gene3D" id="3.40.50.1010">
    <property type="entry name" value="5'-nuclease"/>
    <property type="match status" value="1"/>
</dbReference>
<evidence type="ECO:0000313" key="2">
    <source>
        <dbReference type="EMBL" id="NEU71958.1"/>
    </source>
</evidence>
<comment type="caution">
    <text evidence="2">The sequence shown here is derived from an EMBL/GenBank/DDBJ whole genome shotgun (WGS) entry which is preliminary data.</text>
</comment>
<dbReference type="InterPro" id="IPR029060">
    <property type="entry name" value="PIN-like_dom_sf"/>
</dbReference>
<dbReference type="InterPro" id="IPR041705">
    <property type="entry name" value="PIN_Sll0205"/>
</dbReference>
<dbReference type="InterPro" id="IPR052919">
    <property type="entry name" value="TA_system_RNase"/>
</dbReference>